<proteinExistence type="predicted"/>
<evidence type="ECO:0000256" key="5">
    <source>
        <dbReference type="ARBA" id="ARBA00023136"/>
    </source>
</evidence>
<dbReference type="AlphaFoldDB" id="A0A6J7HAL1"/>
<dbReference type="GO" id="GO:0005886">
    <property type="term" value="C:plasma membrane"/>
    <property type="evidence" value="ECO:0007669"/>
    <property type="project" value="UniProtKB-SubCell"/>
</dbReference>
<keyword evidence="3 6" id="KW-0812">Transmembrane</keyword>
<organism evidence="7">
    <name type="scientific">freshwater metagenome</name>
    <dbReference type="NCBI Taxonomy" id="449393"/>
    <lineage>
        <taxon>unclassified sequences</taxon>
        <taxon>metagenomes</taxon>
        <taxon>ecological metagenomes</taxon>
    </lineage>
</organism>
<keyword evidence="4 6" id="KW-1133">Transmembrane helix</keyword>
<sequence length="397" mass="42425">MKRFFSRIVALFTSRIIWVRQILVASLAAGAAWLVGEQAFSGGGLVAAIVCSLSIRISLYKSVREGLGQILGTAIGAGVALSTVHFFDFGVIAVATTVLLCSVVARGLHLGEVASVNVPVAALIVIGPGISSSTAETRLYSTLIGAGVAIVFSYFSHASTPAGRTIDQISRLGKKSAELLGSMAEGVASGYSQEVAGKWLMRARVLIEDIPSVRSQALEAKKYARWSPLAEADEADALYLRGVAMEHTVVQVRTIARTLFDSAVAGGVTQFANRQIGNALSATSYAISSKVEAIETHSAGQRALNIAEELRLAAATLAEELIAENDRMDQEEFVRNISLVSNMERIADSLDESSPALSDVKTPGEPAMSKVMKISPVTLAMKWPRRIWFGIRKFLQR</sequence>
<feature type="transmembrane region" description="Helical" evidence="6">
    <location>
        <begin position="139"/>
        <end position="156"/>
    </location>
</feature>
<feature type="transmembrane region" description="Helical" evidence="6">
    <location>
        <begin position="40"/>
        <end position="59"/>
    </location>
</feature>
<evidence type="ECO:0000256" key="6">
    <source>
        <dbReference type="SAM" id="Phobius"/>
    </source>
</evidence>
<dbReference type="EMBL" id="CAFBMS010000028">
    <property type="protein sequence ID" value="CAB4916692.1"/>
    <property type="molecule type" value="Genomic_DNA"/>
</dbReference>
<evidence type="ECO:0000256" key="1">
    <source>
        <dbReference type="ARBA" id="ARBA00004651"/>
    </source>
</evidence>
<reference evidence="7" key="1">
    <citation type="submission" date="2020-05" db="EMBL/GenBank/DDBJ databases">
        <authorList>
            <person name="Chiriac C."/>
            <person name="Salcher M."/>
            <person name="Ghai R."/>
            <person name="Kavagutti S V."/>
        </authorList>
    </citation>
    <scope>NUCLEOTIDE SEQUENCE</scope>
</reference>
<evidence type="ECO:0000256" key="2">
    <source>
        <dbReference type="ARBA" id="ARBA00022475"/>
    </source>
</evidence>
<evidence type="ECO:0000256" key="4">
    <source>
        <dbReference type="ARBA" id="ARBA00022989"/>
    </source>
</evidence>
<feature type="transmembrane region" description="Helical" evidence="6">
    <location>
        <begin position="71"/>
        <end position="95"/>
    </location>
</feature>
<gene>
    <name evidence="7" type="ORF">UFOPK3614_00632</name>
</gene>
<accession>A0A6J7HAL1</accession>
<name>A0A6J7HAL1_9ZZZZ</name>
<protein>
    <submittedName>
        <fullName evidence="7">Unannotated protein</fullName>
    </submittedName>
</protein>
<comment type="subcellular location">
    <subcellularLocation>
        <location evidence="1">Cell membrane</location>
        <topology evidence="1">Multi-pass membrane protein</topology>
    </subcellularLocation>
</comment>
<keyword evidence="5 6" id="KW-0472">Membrane</keyword>
<evidence type="ECO:0000256" key="3">
    <source>
        <dbReference type="ARBA" id="ARBA00022692"/>
    </source>
</evidence>
<dbReference type="Pfam" id="PF06081">
    <property type="entry name" value="ArAE_1"/>
    <property type="match status" value="1"/>
</dbReference>
<evidence type="ECO:0000313" key="7">
    <source>
        <dbReference type="EMBL" id="CAB4916692.1"/>
    </source>
</evidence>
<keyword evidence="2" id="KW-1003">Cell membrane</keyword>
<dbReference type="InterPro" id="IPR010343">
    <property type="entry name" value="ArAE_1"/>
</dbReference>
<feature type="transmembrane region" description="Helical" evidence="6">
    <location>
        <begin position="107"/>
        <end position="127"/>
    </location>
</feature>
<feature type="transmembrane region" description="Helical" evidence="6">
    <location>
        <begin position="12"/>
        <end position="34"/>
    </location>
</feature>